<accession>A0A7V8GM90</accession>
<comment type="caution">
    <text evidence="1">The sequence shown here is derived from an EMBL/GenBank/DDBJ whole genome shotgun (WGS) entry which is preliminary data.</text>
</comment>
<dbReference type="Proteomes" id="UP000462066">
    <property type="component" value="Unassembled WGS sequence"/>
</dbReference>
<proteinExistence type="predicted"/>
<dbReference type="AlphaFoldDB" id="A0A7V8GM90"/>
<sequence>MYLFDPRSGRRRRARARDQGAAACRKAARYATGKSRRLADHAKGSLARIRARATIGPVDDETLVQRVRAGLGHVAAHPGAIAVEAREGRVVLKGDVGADELRDIVGRVAAIAGVVEVDDRLLPQEAGPGGAQASH</sequence>
<gene>
    <name evidence="1" type="ORF">B1992_08945</name>
</gene>
<dbReference type="Gene3D" id="3.30.1340.30">
    <property type="match status" value="1"/>
</dbReference>
<organism evidence="1 2">
    <name type="scientific">Pseudoxanthomonas broegbernensis</name>
    <dbReference type="NCBI Taxonomy" id="83619"/>
    <lineage>
        <taxon>Bacteria</taxon>
        <taxon>Pseudomonadati</taxon>
        <taxon>Pseudomonadota</taxon>
        <taxon>Gammaproteobacteria</taxon>
        <taxon>Lysobacterales</taxon>
        <taxon>Lysobacteraceae</taxon>
        <taxon>Pseudoxanthomonas</taxon>
    </lineage>
</organism>
<protein>
    <submittedName>
        <fullName evidence="1">Transporter</fullName>
    </submittedName>
</protein>
<evidence type="ECO:0000313" key="1">
    <source>
        <dbReference type="EMBL" id="KAF1686338.1"/>
    </source>
</evidence>
<keyword evidence="2" id="KW-1185">Reference proteome</keyword>
<dbReference type="EMBL" id="MWIP01000007">
    <property type="protein sequence ID" value="KAF1686338.1"/>
    <property type="molecule type" value="Genomic_DNA"/>
</dbReference>
<reference evidence="1 2" key="1">
    <citation type="submission" date="2017-10" db="EMBL/GenBank/DDBJ databases">
        <title>Whole genome sequencing of Pseudoxanthomonas broegbernensis DSM 12573(T).</title>
        <authorList>
            <person name="Kumar S."/>
            <person name="Bansal K."/>
            <person name="Kaur A."/>
            <person name="Patil P."/>
            <person name="Sharma S."/>
            <person name="Patil P.B."/>
        </authorList>
    </citation>
    <scope>NUCLEOTIDE SEQUENCE [LARGE SCALE GENOMIC DNA]</scope>
    <source>
        <strain evidence="1 2">DSM 12573</strain>
    </source>
</reference>
<evidence type="ECO:0000313" key="2">
    <source>
        <dbReference type="Proteomes" id="UP000462066"/>
    </source>
</evidence>
<name>A0A7V8GM90_9GAMM</name>